<gene>
    <name evidence="9" type="primary">LOC108628075</name>
</gene>
<evidence type="ECO:0000256" key="2">
    <source>
        <dbReference type="ARBA" id="ARBA00022468"/>
    </source>
</evidence>
<keyword evidence="4" id="KW-0677">Repeat</keyword>
<evidence type="ECO:0000259" key="7">
    <source>
        <dbReference type="PROSITE" id="PS50238"/>
    </source>
</evidence>
<dbReference type="PROSITE" id="PS50238">
    <property type="entry name" value="RHOGAP"/>
    <property type="match status" value="1"/>
</dbReference>
<dbReference type="InterPro" id="IPR000198">
    <property type="entry name" value="RhoGAP_dom"/>
</dbReference>
<dbReference type="PROSITE" id="PS50003">
    <property type="entry name" value="PH_DOMAIN"/>
    <property type="match status" value="1"/>
</dbReference>
<feature type="compositionally biased region" description="Pro residues" evidence="5">
    <location>
        <begin position="241"/>
        <end position="251"/>
    </location>
</feature>
<evidence type="ECO:0000256" key="5">
    <source>
        <dbReference type="SAM" id="MobiDB-lite"/>
    </source>
</evidence>
<sequence length="1332" mass="149082">MHGVNVDSCSSQCSRPRRDYENEESSLELATGPKYVAQILRSWTLRLKSSGETEKWPFEMEEKPIPKPRSVLPERPVPAPRRLPPSLPASRYSTHSTHSTQSTQSDSSQSDRSDDAKSETRGTNIEFFRSLSASSRQLKDEISEKMTMKGRSVISSTRNASIRLEQSVKNLLTRRLSVLNQDDLIRNNTGVDKKLKDPVEDERCASMPADDIFSSISFYSPLNSNLRSVRNEEDLSGARHSPPPPAYPPPPHPDESIYDELQSVTSGSSRYDTISSTISDKVERDFPEGFDLLNFALSQSNDSDQSLNLSDVNVSLPHDKSDNVKRLSRSDSWTFYDATPVGRSEGVDELDRISSTEEDILEMAILEQTSTASNESQASIQNSLYENLSPKKEQEEKEATSNNSETRQQTSRSLLIEFDPFVRISDENVYSNFENNDLMLLEALLATNDSPSSSRRVPSSPSSSRNILDFQEMADNELDDVDEEDEEPVSSMPPEPPKRFDSLPKNEYDGVSETSSQTDKGAATKNPALLPKLAHLVTRRQPAVPPRKSMIKGNETPPQPSSSAKTNDDAASSTSSNATTTNADESADASGVKVTEEQHRRVGMMQKLRKLRHESSGHGIRPNVMSFVKSGSKLLSRNRDHGGGSATNTAKSTKLERPKANVLQKVATYRGVVYRTGVGIERAKDLVPRTALLADGKLSLYADKSMSTLKEVVHLDTIYSIHLLQDVKIVDGDTVHCIAISCEGRPSVHVFYAKGIAERRIWAQRILEAITTIFPTKYTAELTRAGWAYLKEGVTGSWFPAWVLLCQRTLIYTKSLDSNTTTVEVDLRKARCIVLREQEGPNSDAGSVPVVVVDAGGTGALHMTAPGTHEGSAWRHALYQAATTCGPALEQQQLTQDNVPVILEKCINFIYRHGIMSEGIYRQNGSNSAVVKLLKAFRHDAWATQITRSAYTEHDVATVLRRFLRDLPNPLFPSNIHDRLCFTSENVHENERVAAYRKLLSTLTPVAAATLRRILAHLHCLSQQSSRNLMTGENLSAIWGPTLMHAGENSIDEWNRAETKVIGDLIKLYPKLYQLTAADLEKEARILEVLEKYHVSNNGLRGAPSGDLKIWIYIFSRDGECVNVTIGPHKTAFDVCVELTERTNTPAHELCLEEYTLAGALERPLHHKERVLEAVARWGYWDPEDRKDNVLILKRDRVYKEISPLIKPPMTVSGELKFADTKSKNFKNYLFEFSQAKLYCYKDRVCANVLFEWKVEDIIWYLGHEPKRNPQTGWSITFIAKNKKPTRCKESPFFGNTIAGSLKEEQLKWVAAMVFGEYQLNVRPPSVNLMDP</sequence>
<keyword evidence="2" id="KW-0343">GTPase activation</keyword>
<feature type="compositionally biased region" description="Basic and acidic residues" evidence="5">
    <location>
        <begin position="109"/>
        <end position="120"/>
    </location>
</feature>
<feature type="compositionally biased region" description="Basic and acidic residues" evidence="5">
    <location>
        <begin position="53"/>
        <end position="65"/>
    </location>
</feature>
<dbReference type="SUPFAM" id="SSF54236">
    <property type="entry name" value="Ubiquitin-like"/>
    <property type="match status" value="1"/>
</dbReference>
<reference evidence="9" key="1">
    <citation type="submission" date="2025-08" db="UniProtKB">
        <authorList>
            <consortium name="RefSeq"/>
        </authorList>
    </citation>
    <scope>IDENTIFICATION</scope>
    <source>
        <tissue evidence="9">Whole body</tissue>
    </source>
</reference>
<dbReference type="GO" id="GO:0007165">
    <property type="term" value="P:signal transduction"/>
    <property type="evidence" value="ECO:0007669"/>
    <property type="project" value="InterPro"/>
</dbReference>
<name>A0AAJ7S5Y7_9HYME</name>
<dbReference type="GO" id="GO:0005737">
    <property type="term" value="C:cytoplasm"/>
    <property type="evidence" value="ECO:0007669"/>
    <property type="project" value="UniProtKB-SubCell"/>
</dbReference>
<feature type="compositionally biased region" description="Acidic residues" evidence="5">
    <location>
        <begin position="479"/>
        <end position="488"/>
    </location>
</feature>
<dbReference type="GeneID" id="108628075"/>
<dbReference type="Gene3D" id="1.10.555.10">
    <property type="entry name" value="Rho GTPase activation protein"/>
    <property type="match status" value="1"/>
</dbReference>
<feature type="compositionally biased region" description="Low complexity" evidence="5">
    <location>
        <begin position="88"/>
        <end position="108"/>
    </location>
</feature>
<dbReference type="SUPFAM" id="SSF48350">
    <property type="entry name" value="GTPase activation domain, GAP"/>
    <property type="match status" value="1"/>
</dbReference>
<dbReference type="KEGG" id="ccal:108628075"/>
<proteinExistence type="predicted"/>
<dbReference type="Gene3D" id="2.30.29.30">
    <property type="entry name" value="Pleckstrin-homology domain (PH domain)/Phosphotyrosine-binding domain (PTB)"/>
    <property type="match status" value="1"/>
</dbReference>
<feature type="domain" description="PH" evidence="6">
    <location>
        <begin position="781"/>
        <end position="883"/>
    </location>
</feature>
<dbReference type="GO" id="GO:0005096">
    <property type="term" value="F:GTPase activator activity"/>
    <property type="evidence" value="ECO:0007669"/>
    <property type="project" value="UniProtKB-KW"/>
</dbReference>
<dbReference type="PANTHER" id="PTHR45899">
    <property type="entry name" value="RHO GTPASE ACTIVATING PROTEIN AT 15B, ISOFORM C"/>
    <property type="match status" value="1"/>
</dbReference>
<dbReference type="CDD" id="cd17113">
    <property type="entry name" value="RA_ARAPs"/>
    <property type="match status" value="1"/>
</dbReference>
<feature type="compositionally biased region" description="Pro residues" evidence="5">
    <location>
        <begin position="75"/>
        <end position="87"/>
    </location>
</feature>
<feature type="compositionally biased region" description="Basic and acidic residues" evidence="5">
    <location>
        <begin position="496"/>
        <end position="508"/>
    </location>
</feature>
<feature type="region of interest" description="Disordered" evidence="5">
    <location>
        <begin position="635"/>
        <end position="657"/>
    </location>
</feature>
<dbReference type="InterPro" id="IPR029071">
    <property type="entry name" value="Ubiquitin-like_domsf"/>
</dbReference>
<dbReference type="GO" id="GO:0048699">
    <property type="term" value="P:generation of neurons"/>
    <property type="evidence" value="ECO:0007669"/>
    <property type="project" value="UniProtKB-ARBA"/>
</dbReference>
<comment type="subcellular location">
    <subcellularLocation>
        <location evidence="1">Cytoplasm</location>
    </subcellularLocation>
</comment>
<protein>
    <submittedName>
        <fullName evidence="9">Uncharacterized protein LOC108628075</fullName>
    </submittedName>
</protein>
<dbReference type="InterPro" id="IPR052227">
    <property type="entry name" value="Arf-Rho-GAP_ANK-PH_domain"/>
</dbReference>
<feature type="region of interest" description="Disordered" evidence="5">
    <location>
        <begin position="231"/>
        <end position="255"/>
    </location>
</feature>
<evidence type="ECO:0000256" key="1">
    <source>
        <dbReference type="ARBA" id="ARBA00004496"/>
    </source>
</evidence>
<feature type="compositionally biased region" description="Basic and acidic residues" evidence="5">
    <location>
        <begin position="389"/>
        <end position="399"/>
    </location>
</feature>
<feature type="compositionally biased region" description="Polar residues" evidence="5">
    <location>
        <begin position="400"/>
        <end position="411"/>
    </location>
</feature>
<dbReference type="GO" id="GO:0071944">
    <property type="term" value="C:cell periphery"/>
    <property type="evidence" value="ECO:0007669"/>
    <property type="project" value="UniProtKB-ARBA"/>
</dbReference>
<dbReference type="GO" id="GO:0005547">
    <property type="term" value="F:phosphatidylinositol-3,4,5-trisphosphate binding"/>
    <property type="evidence" value="ECO:0007669"/>
    <property type="project" value="InterPro"/>
</dbReference>
<dbReference type="Gene3D" id="3.10.20.90">
    <property type="entry name" value="Phosphatidylinositol 3-kinase Catalytic Subunit, Chain A, domain 1"/>
    <property type="match status" value="1"/>
</dbReference>
<evidence type="ECO:0000313" key="8">
    <source>
        <dbReference type="Proteomes" id="UP000694925"/>
    </source>
</evidence>
<feature type="region of interest" description="Disordered" evidence="5">
    <location>
        <begin position="388"/>
        <end position="411"/>
    </location>
</feature>
<dbReference type="InterPro" id="IPR011993">
    <property type="entry name" value="PH-like_dom_sf"/>
</dbReference>
<evidence type="ECO:0000256" key="3">
    <source>
        <dbReference type="ARBA" id="ARBA00022490"/>
    </source>
</evidence>
<organism evidence="8 9">
    <name type="scientific">Ceratina calcarata</name>
    <dbReference type="NCBI Taxonomy" id="156304"/>
    <lineage>
        <taxon>Eukaryota</taxon>
        <taxon>Metazoa</taxon>
        <taxon>Ecdysozoa</taxon>
        <taxon>Arthropoda</taxon>
        <taxon>Hexapoda</taxon>
        <taxon>Insecta</taxon>
        <taxon>Pterygota</taxon>
        <taxon>Neoptera</taxon>
        <taxon>Endopterygota</taxon>
        <taxon>Hymenoptera</taxon>
        <taxon>Apocrita</taxon>
        <taxon>Aculeata</taxon>
        <taxon>Apoidea</taxon>
        <taxon>Anthophila</taxon>
        <taxon>Apidae</taxon>
        <taxon>Ceratina</taxon>
        <taxon>Zadontomerus</taxon>
    </lineage>
</organism>
<dbReference type="CTD" id="32686"/>
<dbReference type="InterPro" id="IPR008936">
    <property type="entry name" value="Rho_GTPase_activation_prot"/>
</dbReference>
<accession>A0AAJ7S5Y7</accession>
<evidence type="ECO:0000256" key="4">
    <source>
        <dbReference type="ARBA" id="ARBA00022737"/>
    </source>
</evidence>
<dbReference type="SMART" id="SM00324">
    <property type="entry name" value="RhoGAP"/>
    <property type="match status" value="1"/>
</dbReference>
<dbReference type="InterPro" id="IPR037858">
    <property type="entry name" value="RhoGAP_ARAP"/>
</dbReference>
<dbReference type="PANTHER" id="PTHR45899:SF2">
    <property type="entry name" value="RHO GTPASE ACTIVATING PROTEIN AT 15B, ISOFORM C"/>
    <property type="match status" value="1"/>
</dbReference>
<evidence type="ECO:0000313" key="9">
    <source>
        <dbReference type="RefSeq" id="XP_026671952.1"/>
    </source>
</evidence>
<feature type="region of interest" description="Disordered" evidence="5">
    <location>
        <begin position="53"/>
        <end position="123"/>
    </location>
</feature>
<dbReference type="InterPro" id="IPR001849">
    <property type="entry name" value="PH_domain"/>
</dbReference>
<dbReference type="Pfam" id="PF00620">
    <property type="entry name" value="RhoGAP"/>
    <property type="match status" value="1"/>
</dbReference>
<dbReference type="RefSeq" id="XP_026671952.1">
    <property type="nucleotide sequence ID" value="XM_026816151.1"/>
</dbReference>
<feature type="region of interest" description="Disordered" evidence="5">
    <location>
        <begin position="479"/>
        <end position="601"/>
    </location>
</feature>
<feature type="compositionally biased region" description="Low complexity" evidence="5">
    <location>
        <begin position="561"/>
        <end position="590"/>
    </location>
</feature>
<dbReference type="SUPFAM" id="SSF50729">
    <property type="entry name" value="PH domain-like"/>
    <property type="match status" value="2"/>
</dbReference>
<dbReference type="SMART" id="SM00233">
    <property type="entry name" value="PH"/>
    <property type="match status" value="3"/>
</dbReference>
<dbReference type="CDD" id="cd04385">
    <property type="entry name" value="RhoGAP_ARAP"/>
    <property type="match status" value="1"/>
</dbReference>
<keyword evidence="8" id="KW-1185">Reference proteome</keyword>
<evidence type="ECO:0000259" key="6">
    <source>
        <dbReference type="PROSITE" id="PS50003"/>
    </source>
</evidence>
<feature type="region of interest" description="Disordered" evidence="5">
    <location>
        <begin position="1"/>
        <end position="31"/>
    </location>
</feature>
<keyword evidence="3" id="KW-0963">Cytoplasm</keyword>
<feature type="domain" description="Rho-GAP" evidence="7">
    <location>
        <begin position="887"/>
        <end position="1073"/>
    </location>
</feature>
<dbReference type="Proteomes" id="UP000694925">
    <property type="component" value="Unplaced"/>
</dbReference>